<feature type="domain" description="DUF3658" evidence="2">
    <location>
        <begin position="234"/>
        <end position="340"/>
    </location>
</feature>
<dbReference type="AlphaFoldDB" id="A0AAX3N8A5"/>
<dbReference type="Pfam" id="PF12395">
    <property type="entry name" value="DUF3658"/>
    <property type="match status" value="1"/>
</dbReference>
<dbReference type="InterPro" id="IPR014973">
    <property type="entry name" value="DUF1835"/>
</dbReference>
<dbReference type="Pfam" id="PF08874">
    <property type="entry name" value="DUF1835"/>
    <property type="match status" value="1"/>
</dbReference>
<dbReference type="InterPro" id="IPR022123">
    <property type="entry name" value="DUF3658"/>
</dbReference>
<accession>A0AAX3N8A5</accession>
<evidence type="ECO:0000259" key="1">
    <source>
        <dbReference type="Pfam" id="PF08874"/>
    </source>
</evidence>
<evidence type="ECO:0000259" key="2">
    <source>
        <dbReference type="Pfam" id="PF12395"/>
    </source>
</evidence>
<name>A0AAX3N8A5_9BACL</name>
<organism evidence="3 4">
    <name type="scientific">Paenibacillus urinalis</name>
    <dbReference type="NCBI Taxonomy" id="521520"/>
    <lineage>
        <taxon>Bacteria</taxon>
        <taxon>Bacillati</taxon>
        <taxon>Bacillota</taxon>
        <taxon>Bacilli</taxon>
        <taxon>Bacillales</taxon>
        <taxon>Paenibacillaceae</taxon>
        <taxon>Paenibacillus</taxon>
    </lineage>
</organism>
<gene>
    <name evidence="3" type="ORF">PUW23_12250</name>
</gene>
<reference evidence="3" key="1">
    <citation type="submission" date="2023-02" db="EMBL/GenBank/DDBJ databases">
        <title>Pathogen: clinical or host-associated sample.</title>
        <authorList>
            <person name="Hergert J."/>
            <person name="Casey R."/>
            <person name="Wagner J."/>
            <person name="Young E.L."/>
            <person name="Oakeson K.F."/>
        </authorList>
    </citation>
    <scope>NUCLEOTIDE SEQUENCE</scope>
    <source>
        <strain evidence="3">2022CK-00830</strain>
    </source>
</reference>
<dbReference type="Proteomes" id="UP001220962">
    <property type="component" value="Chromosome"/>
</dbReference>
<proteinExistence type="predicted"/>
<dbReference type="EMBL" id="CP118101">
    <property type="protein sequence ID" value="WDH84929.1"/>
    <property type="molecule type" value="Genomic_DNA"/>
</dbReference>
<feature type="domain" description="DUF1835" evidence="1">
    <location>
        <begin position="77"/>
        <end position="192"/>
    </location>
</feature>
<sequence length="347" mass="40561">MPDLDQLKRTVEQMNESELRTLMLHFMIYMQMAQEQDILKEQLYDRMLNIYEAVLNTQNQQLAHKQSWMPDENTKNIHIVLGVSAAGSVRQMIQENGSHGTDRIILFHDVFSIGPIWRLHEEQGREERRAWFRQHLDPKFEDVRDGGYRSIESLPEDAAIYIWCSNNAHEQTGMRYVSWLLKDRSNNLYILDAPAANEQKEDQPGVLHFYSHTGEISSKELSRVYRDPTKHVLVTDEQRRCYEQEWLSLSESSNLLRIWAFGELISAEVTYFDDFILEKVHILEKDKPNGEFLKAARVIGEVIGHSGQYTGDAFIEYRLRELIYGGKLEIQGVPRAMRYYSVRSKGT</sequence>
<evidence type="ECO:0000313" key="4">
    <source>
        <dbReference type="Proteomes" id="UP001220962"/>
    </source>
</evidence>
<protein>
    <submittedName>
        <fullName evidence="3">DUF1835 domain-containing protein</fullName>
    </submittedName>
</protein>
<evidence type="ECO:0000313" key="3">
    <source>
        <dbReference type="EMBL" id="WDH84929.1"/>
    </source>
</evidence>
<dbReference type="RefSeq" id="WP_274359940.1">
    <property type="nucleotide sequence ID" value="NZ_CP118101.1"/>
</dbReference>